<reference evidence="1 2" key="1">
    <citation type="journal article" date="2023" name="Genes (Basel)">
        <title>Chromosome-Level Genome Assembly and Circadian Gene Repertoire of the Patagonia Blennie Eleginops maclovinus-The Closest Ancestral Proxy of Antarctic Cryonotothenioids.</title>
        <authorList>
            <person name="Cheng C.C."/>
            <person name="Rivera-Colon A.G."/>
            <person name="Minhas B.F."/>
            <person name="Wilson L."/>
            <person name="Rayamajhi N."/>
            <person name="Vargas-Chacoff L."/>
            <person name="Catchen J.M."/>
        </authorList>
    </citation>
    <scope>NUCLEOTIDE SEQUENCE [LARGE SCALE GENOMIC DNA]</scope>
    <source>
        <strain evidence="1">JMC-PN-2008</strain>
    </source>
</reference>
<sequence length="124" mass="13468">MKPSGSTVLGCNSDSEAARRLSGQKSSLLVSTLICCVSQCWRAVLTKTGCPLSGTHCVEPLDCRLETLAGCQLGFLAQKTKVWLGKLNEYFLSLRCECSTETDLREGEEERPCAAELYIKISGS</sequence>
<accession>A0AAN7WY60</accession>
<dbReference type="Proteomes" id="UP001346869">
    <property type="component" value="Unassembled WGS sequence"/>
</dbReference>
<evidence type="ECO:0000313" key="1">
    <source>
        <dbReference type="EMBL" id="KAK5850695.1"/>
    </source>
</evidence>
<gene>
    <name evidence="1" type="ORF">PBY51_001550</name>
</gene>
<dbReference type="EMBL" id="JAUZQC010000022">
    <property type="protein sequence ID" value="KAK5850695.1"/>
    <property type="molecule type" value="Genomic_DNA"/>
</dbReference>
<dbReference type="AlphaFoldDB" id="A0AAN7WY60"/>
<protein>
    <submittedName>
        <fullName evidence="1">Uncharacterized protein</fullName>
    </submittedName>
</protein>
<reference evidence="1 2" key="2">
    <citation type="journal article" date="2023" name="Mol. Biol. Evol.">
        <title>Genomics of Secondarily Temperate Adaptation in the Only Non-Antarctic Icefish.</title>
        <authorList>
            <person name="Rivera-Colon A.G."/>
            <person name="Rayamajhi N."/>
            <person name="Minhas B.F."/>
            <person name="Madrigal G."/>
            <person name="Bilyk K.T."/>
            <person name="Yoon V."/>
            <person name="Hune M."/>
            <person name="Gregory S."/>
            <person name="Cheng C.H.C."/>
            <person name="Catchen J.M."/>
        </authorList>
    </citation>
    <scope>NUCLEOTIDE SEQUENCE [LARGE SCALE GENOMIC DNA]</scope>
    <source>
        <strain evidence="1">JMC-PN-2008</strain>
    </source>
</reference>
<comment type="caution">
    <text evidence="1">The sequence shown here is derived from an EMBL/GenBank/DDBJ whole genome shotgun (WGS) entry which is preliminary data.</text>
</comment>
<name>A0AAN7WY60_ELEMC</name>
<organism evidence="1 2">
    <name type="scientific">Eleginops maclovinus</name>
    <name type="common">Patagonian blennie</name>
    <name type="synonym">Eleginus maclovinus</name>
    <dbReference type="NCBI Taxonomy" id="56733"/>
    <lineage>
        <taxon>Eukaryota</taxon>
        <taxon>Metazoa</taxon>
        <taxon>Chordata</taxon>
        <taxon>Craniata</taxon>
        <taxon>Vertebrata</taxon>
        <taxon>Euteleostomi</taxon>
        <taxon>Actinopterygii</taxon>
        <taxon>Neopterygii</taxon>
        <taxon>Teleostei</taxon>
        <taxon>Neoteleostei</taxon>
        <taxon>Acanthomorphata</taxon>
        <taxon>Eupercaria</taxon>
        <taxon>Perciformes</taxon>
        <taxon>Notothenioidei</taxon>
        <taxon>Eleginopidae</taxon>
        <taxon>Eleginops</taxon>
    </lineage>
</organism>
<keyword evidence="2" id="KW-1185">Reference proteome</keyword>
<evidence type="ECO:0000313" key="2">
    <source>
        <dbReference type="Proteomes" id="UP001346869"/>
    </source>
</evidence>
<proteinExistence type="predicted"/>